<keyword evidence="2" id="KW-1185">Reference proteome</keyword>
<proteinExistence type="predicted"/>
<name>A0AAV1MDD8_9CAUD</name>
<gene>
    <name evidence="1" type="ORF">K39PH122C2_LOCUS27</name>
</gene>
<accession>A0AAV1MDD8</accession>
<reference evidence="1 2" key="1">
    <citation type="submission" date="2023-10" db="EMBL/GenBank/DDBJ databases">
        <authorList>
            <person name="Robby Concha-Eloko"/>
            <person name="Pilar Barberan- Martinez"/>
            <person name="Rafael Sanjuan"/>
            <person name="Pilar Domingo-Calap"/>
        </authorList>
    </citation>
    <scope>NUCLEOTIDE SEQUENCE [LARGE SCALE GENOMIC DNA]</scope>
</reference>
<dbReference type="EMBL" id="OY978782">
    <property type="protein sequence ID" value="CAK6595851.1"/>
    <property type="molecule type" value="Genomic_DNA"/>
</dbReference>
<protein>
    <submittedName>
        <fullName evidence="1">Uncharacterized protein</fullName>
    </submittedName>
</protein>
<sequence length="74" mass="8223">MMHIKPGSIVELLELGPEPIDPKLALYYAPGTQHRVIGYDPITWEVELLNPDNGSEDPGDGVTFFPGEYKLIVE</sequence>
<evidence type="ECO:0000313" key="2">
    <source>
        <dbReference type="Proteomes" id="UP001497391"/>
    </source>
</evidence>
<organism evidence="1 2">
    <name type="scientific">Klebsiella phage vB_Kpl_K39PH122C2</name>
    <dbReference type="NCBI Taxonomy" id="3071672"/>
    <lineage>
        <taxon>Viruses</taxon>
        <taxon>Duplodnaviria</taxon>
        <taxon>Heunggongvirae</taxon>
        <taxon>Uroviricota</taxon>
        <taxon>Caudoviricetes</taxon>
        <taxon>Autographivirales</taxon>
        <taxon>Autoscriptoviridae</taxon>
        <taxon>Slopekvirinae</taxon>
        <taxon>Drulisvirus</taxon>
        <taxon>Drulisvirus K39PH122C2</taxon>
    </lineage>
</organism>
<evidence type="ECO:0000313" key="1">
    <source>
        <dbReference type="EMBL" id="CAK6595851.1"/>
    </source>
</evidence>
<dbReference type="Proteomes" id="UP001497391">
    <property type="component" value="Chromosome"/>
</dbReference>